<dbReference type="PANTHER" id="PTHR11649">
    <property type="entry name" value="MSS1/TRME-RELATED GTP-BINDING PROTEIN"/>
    <property type="match status" value="1"/>
</dbReference>
<dbReference type="AlphaFoldDB" id="A0A8K0N142"/>
<evidence type="ECO:0000256" key="4">
    <source>
        <dbReference type="ARBA" id="ARBA00022741"/>
    </source>
</evidence>
<sequence length="323" mass="35848">MVLLDFLSHSSIYFPPNDMLVRHRLLSLHPFATSFAASPPAPRPSAASFRPSLSLSARLKPANSPPPKRSAAAQPPAADELVRTALFVPPGVSREVVTPDMLLPGSNIVLGPYAGHAQIKQVEFVKSSARARDCPKDDRPEFAILGRSNVGKSSLINALARKKEFALTSKKPGKTQLINHFLINKSWYIVDLPGYGFANASQSARTDWSSFTKGYFLNRDTLVAVMLLIDASIPPQQIDLDCANWLGRNSIGMTFVFTKCDKMKGGKGTRPEENIKRFQDMISMYYKEPPPWIMTSSVTGLGRDELLLHMSQLRNYWDNNELD</sequence>
<feature type="domain" description="EngB-type G" evidence="7">
    <location>
        <begin position="138"/>
        <end position="316"/>
    </location>
</feature>
<gene>
    <name evidence="8" type="ORF">COCNU_05G000480</name>
</gene>
<comment type="cofactor">
    <cofactor evidence="1">
        <name>Mg(2+)</name>
        <dbReference type="ChEBI" id="CHEBI:18420"/>
    </cofactor>
</comment>
<dbReference type="NCBIfam" id="TIGR03598">
    <property type="entry name" value="GTPase_YsxC"/>
    <property type="match status" value="1"/>
</dbReference>
<dbReference type="PANTHER" id="PTHR11649:SF75">
    <property type="entry name" value="PROTEIN, PUTATIVE, EXPRESSED-RELATED"/>
    <property type="match status" value="1"/>
</dbReference>
<dbReference type="InterPro" id="IPR030393">
    <property type="entry name" value="G_ENGB_dom"/>
</dbReference>
<comment type="similarity">
    <text evidence="2">Belongs to the TRAFAC class TrmE-Era-EngA-EngB-Septin-like GTPase superfamily. EngB GTPase family.</text>
</comment>
<evidence type="ECO:0000259" key="7">
    <source>
        <dbReference type="PROSITE" id="PS51706"/>
    </source>
</evidence>
<name>A0A8K0N142_COCNU</name>
<proteinExistence type="inferred from homology"/>
<evidence type="ECO:0000313" key="9">
    <source>
        <dbReference type="Proteomes" id="UP000797356"/>
    </source>
</evidence>
<dbReference type="Gene3D" id="3.40.50.300">
    <property type="entry name" value="P-loop containing nucleotide triphosphate hydrolases"/>
    <property type="match status" value="1"/>
</dbReference>
<dbReference type="GO" id="GO:0005525">
    <property type="term" value="F:GTP binding"/>
    <property type="evidence" value="ECO:0007669"/>
    <property type="project" value="UniProtKB-KW"/>
</dbReference>
<keyword evidence="9" id="KW-1185">Reference proteome</keyword>
<keyword evidence="4" id="KW-0547">Nucleotide-binding</keyword>
<dbReference type="EMBL" id="CM017876">
    <property type="protein sequence ID" value="KAG1341819.1"/>
    <property type="molecule type" value="Genomic_DNA"/>
</dbReference>
<comment type="caution">
    <text evidence="8">The sequence shown here is derived from an EMBL/GenBank/DDBJ whole genome shotgun (WGS) entry which is preliminary data.</text>
</comment>
<evidence type="ECO:0000256" key="3">
    <source>
        <dbReference type="ARBA" id="ARBA00022723"/>
    </source>
</evidence>
<reference evidence="8" key="2">
    <citation type="submission" date="2019-07" db="EMBL/GenBank/DDBJ databases">
        <authorList>
            <person name="Yang Y."/>
            <person name="Bocs S."/>
            <person name="Baudouin L."/>
        </authorList>
    </citation>
    <scope>NUCLEOTIDE SEQUENCE</scope>
    <source>
        <tissue evidence="8">Spear leaf of Hainan Tall coconut</tissue>
    </source>
</reference>
<dbReference type="InterPro" id="IPR019987">
    <property type="entry name" value="GTP-bd_ribosome_bio_YsxC"/>
</dbReference>
<dbReference type="CDD" id="cd01876">
    <property type="entry name" value="YihA_EngB"/>
    <property type="match status" value="1"/>
</dbReference>
<keyword evidence="3" id="KW-0479">Metal-binding</keyword>
<reference evidence="8" key="1">
    <citation type="journal article" date="2017" name="Gigascience">
        <title>The genome draft of coconut (Cocos nucifera).</title>
        <authorList>
            <person name="Xiao Y."/>
            <person name="Xu P."/>
            <person name="Fan H."/>
            <person name="Baudouin L."/>
            <person name="Xia W."/>
            <person name="Bocs S."/>
            <person name="Xu J."/>
            <person name="Li Q."/>
            <person name="Guo A."/>
            <person name="Zhou L."/>
            <person name="Li J."/>
            <person name="Wu Y."/>
            <person name="Ma Z."/>
            <person name="Armero A."/>
            <person name="Issali A.E."/>
            <person name="Liu N."/>
            <person name="Peng M."/>
            <person name="Yang Y."/>
        </authorList>
    </citation>
    <scope>NUCLEOTIDE SEQUENCE</scope>
    <source>
        <tissue evidence="8">Spear leaf of Hainan Tall coconut</tissue>
    </source>
</reference>
<dbReference type="SUPFAM" id="SSF52540">
    <property type="entry name" value="P-loop containing nucleoside triphosphate hydrolases"/>
    <property type="match status" value="1"/>
</dbReference>
<dbReference type="Pfam" id="PF01926">
    <property type="entry name" value="MMR_HSR1"/>
    <property type="match status" value="1"/>
</dbReference>
<dbReference type="InterPro" id="IPR006073">
    <property type="entry name" value="GTP-bd"/>
</dbReference>
<dbReference type="GO" id="GO:0046872">
    <property type="term" value="F:metal ion binding"/>
    <property type="evidence" value="ECO:0007669"/>
    <property type="project" value="UniProtKB-KW"/>
</dbReference>
<dbReference type="InterPro" id="IPR027417">
    <property type="entry name" value="P-loop_NTPase"/>
</dbReference>
<evidence type="ECO:0000256" key="2">
    <source>
        <dbReference type="ARBA" id="ARBA00009638"/>
    </source>
</evidence>
<keyword evidence="5" id="KW-0460">Magnesium</keyword>
<dbReference type="HAMAP" id="MF_00321">
    <property type="entry name" value="GTPase_EngB"/>
    <property type="match status" value="1"/>
</dbReference>
<evidence type="ECO:0000256" key="1">
    <source>
        <dbReference type="ARBA" id="ARBA00001946"/>
    </source>
</evidence>
<dbReference type="Proteomes" id="UP000797356">
    <property type="component" value="Chromosome 5"/>
</dbReference>
<protein>
    <submittedName>
        <fullName evidence="8">GTP-binding protein</fullName>
    </submittedName>
</protein>
<organism evidence="8 9">
    <name type="scientific">Cocos nucifera</name>
    <name type="common">Coconut palm</name>
    <dbReference type="NCBI Taxonomy" id="13894"/>
    <lineage>
        <taxon>Eukaryota</taxon>
        <taxon>Viridiplantae</taxon>
        <taxon>Streptophyta</taxon>
        <taxon>Embryophyta</taxon>
        <taxon>Tracheophyta</taxon>
        <taxon>Spermatophyta</taxon>
        <taxon>Magnoliopsida</taxon>
        <taxon>Liliopsida</taxon>
        <taxon>Arecaceae</taxon>
        <taxon>Arecoideae</taxon>
        <taxon>Cocoseae</taxon>
        <taxon>Attaleinae</taxon>
        <taxon>Cocos</taxon>
    </lineage>
</organism>
<accession>A0A8K0N142</accession>
<evidence type="ECO:0000256" key="5">
    <source>
        <dbReference type="ARBA" id="ARBA00022842"/>
    </source>
</evidence>
<keyword evidence="6" id="KW-0342">GTP-binding</keyword>
<evidence type="ECO:0000256" key="6">
    <source>
        <dbReference type="ARBA" id="ARBA00023134"/>
    </source>
</evidence>
<evidence type="ECO:0000313" key="8">
    <source>
        <dbReference type="EMBL" id="KAG1341819.1"/>
    </source>
</evidence>
<dbReference type="PROSITE" id="PS51706">
    <property type="entry name" value="G_ENGB"/>
    <property type="match status" value="1"/>
</dbReference>
<dbReference type="OrthoDB" id="391988at2759"/>